<dbReference type="Pfam" id="PF05233">
    <property type="entry name" value="PHB_acc"/>
    <property type="match status" value="2"/>
</dbReference>
<dbReference type="AlphaFoldDB" id="A0A7W9WS01"/>
<proteinExistence type="predicted"/>
<feature type="domain" description="PHB accumulation regulatory" evidence="2">
    <location>
        <begin position="126"/>
        <end position="165"/>
    </location>
</feature>
<sequence length="210" mass="23846">MTTTKKTAERLIKKYPNRRLYDTETSTYITLTDVKQLVLDQEEFKVIDAKTNEDLTRSILLQIILEEEGGGLPMFSSSMLSQIIRFYGHAMQGMMGTYLEKNIQAFIDIQNKLADQSKGLYEGNAMNPEVWSQFMNMQAPMMQGMMTSYIEQSKNMFVQMQEQMQNQAKNMFSSFPFKPVSPVSPAAPAASAQGTNENANENASDEEEKK</sequence>
<dbReference type="InterPro" id="IPR010134">
    <property type="entry name" value="PHA_reg_PhaR"/>
</dbReference>
<evidence type="ECO:0000259" key="3">
    <source>
        <dbReference type="Pfam" id="PF07879"/>
    </source>
</evidence>
<feature type="compositionally biased region" description="Low complexity" evidence="1">
    <location>
        <begin position="181"/>
        <end position="202"/>
    </location>
</feature>
<comment type="caution">
    <text evidence="4">The sequence shown here is derived from an EMBL/GenBank/DDBJ whole genome shotgun (WGS) entry which is preliminary data.</text>
</comment>
<gene>
    <name evidence="4" type="ORF">F4827_001606</name>
</gene>
<dbReference type="Pfam" id="PF07879">
    <property type="entry name" value="PHB_acc_N"/>
    <property type="match status" value="1"/>
</dbReference>
<dbReference type="EMBL" id="JACHBW010000003">
    <property type="protein sequence ID" value="MBB6101772.1"/>
    <property type="molecule type" value="Genomic_DNA"/>
</dbReference>
<name>A0A7W9WS01_9BURK</name>
<evidence type="ECO:0000256" key="1">
    <source>
        <dbReference type="SAM" id="MobiDB-lite"/>
    </source>
</evidence>
<keyword evidence="5" id="KW-1185">Reference proteome</keyword>
<evidence type="ECO:0000313" key="4">
    <source>
        <dbReference type="EMBL" id="MBB6101772.1"/>
    </source>
</evidence>
<dbReference type="InterPro" id="IPR012909">
    <property type="entry name" value="PHA_DNA-bd_N"/>
</dbReference>
<dbReference type="Proteomes" id="UP000571554">
    <property type="component" value="Unassembled WGS sequence"/>
</dbReference>
<feature type="domain" description="PHA accumulation regulator DNA-binding N-terminal" evidence="3">
    <location>
        <begin position="11"/>
        <end position="70"/>
    </location>
</feature>
<protein>
    <submittedName>
        <fullName evidence="4">Polyhydroxyalkanoate synthesis repressor PhaR</fullName>
    </submittedName>
</protein>
<evidence type="ECO:0000313" key="5">
    <source>
        <dbReference type="Proteomes" id="UP000571554"/>
    </source>
</evidence>
<feature type="domain" description="PHB accumulation regulatory" evidence="2">
    <location>
        <begin position="75"/>
        <end position="113"/>
    </location>
</feature>
<reference evidence="4 5" key="1">
    <citation type="submission" date="2020-08" db="EMBL/GenBank/DDBJ databases">
        <title>Above-ground endophytic microbial communities from plants in different locations in the United States.</title>
        <authorList>
            <person name="Frank C."/>
        </authorList>
    </citation>
    <scope>NUCLEOTIDE SEQUENCE [LARGE SCALE GENOMIC DNA]</scope>
    <source>
        <strain evidence="4 5">WP4_2_2</strain>
    </source>
</reference>
<organism evidence="4 5">
    <name type="scientific">Paraburkholderia bannensis</name>
    <dbReference type="NCBI Taxonomy" id="765414"/>
    <lineage>
        <taxon>Bacteria</taxon>
        <taxon>Pseudomonadati</taxon>
        <taxon>Pseudomonadota</taxon>
        <taxon>Betaproteobacteria</taxon>
        <taxon>Burkholderiales</taxon>
        <taxon>Burkholderiaceae</taxon>
        <taxon>Paraburkholderia</taxon>
    </lineage>
</organism>
<dbReference type="RefSeq" id="WP_183723396.1">
    <property type="nucleotide sequence ID" value="NZ_JACHBW010000003.1"/>
</dbReference>
<accession>A0A7W9WS01</accession>
<dbReference type="NCBIfam" id="TIGR01848">
    <property type="entry name" value="PHA_reg_PhaR"/>
    <property type="match status" value="1"/>
</dbReference>
<evidence type="ECO:0000259" key="2">
    <source>
        <dbReference type="Pfam" id="PF05233"/>
    </source>
</evidence>
<dbReference type="InterPro" id="IPR007897">
    <property type="entry name" value="PHB_accumulat"/>
</dbReference>
<feature type="region of interest" description="Disordered" evidence="1">
    <location>
        <begin position="181"/>
        <end position="210"/>
    </location>
</feature>
<dbReference type="GO" id="GO:0006355">
    <property type="term" value="P:regulation of DNA-templated transcription"/>
    <property type="evidence" value="ECO:0007669"/>
    <property type="project" value="InterPro"/>
</dbReference>